<name>A0A3S0RL41_9BACI</name>
<keyword evidence="13" id="KW-1185">Reference proteome</keyword>
<keyword evidence="8" id="KW-0413">Isomerase</keyword>
<keyword evidence="2" id="KW-0235">DNA replication</keyword>
<evidence type="ECO:0000313" key="12">
    <source>
        <dbReference type="EMBL" id="RTR31062.1"/>
    </source>
</evidence>
<keyword evidence="6" id="KW-0067">ATP-binding</keyword>
<dbReference type="Pfam" id="PF03796">
    <property type="entry name" value="DnaB_C"/>
    <property type="match status" value="1"/>
</dbReference>
<evidence type="ECO:0000256" key="7">
    <source>
        <dbReference type="ARBA" id="ARBA00023125"/>
    </source>
</evidence>
<dbReference type="PANTHER" id="PTHR30153">
    <property type="entry name" value="REPLICATIVE DNA HELICASE DNAB"/>
    <property type="match status" value="1"/>
</dbReference>
<dbReference type="InterPro" id="IPR016136">
    <property type="entry name" value="DNA_helicase_N/primase_C"/>
</dbReference>
<evidence type="ECO:0000256" key="1">
    <source>
        <dbReference type="ARBA" id="ARBA00008428"/>
    </source>
</evidence>
<dbReference type="GO" id="GO:0006260">
    <property type="term" value="P:DNA replication"/>
    <property type="evidence" value="ECO:0007669"/>
    <property type="project" value="UniProtKB-KW"/>
</dbReference>
<dbReference type="AlphaFoldDB" id="A0A3S0RL41"/>
<proteinExistence type="inferred from homology"/>
<keyword evidence="7" id="KW-0238">DNA-binding</keyword>
<dbReference type="InterPro" id="IPR027417">
    <property type="entry name" value="P-loop_NTPase"/>
</dbReference>
<dbReference type="SUPFAM" id="SSF48024">
    <property type="entry name" value="N-terminal domain of DnaB helicase"/>
    <property type="match status" value="1"/>
</dbReference>
<dbReference type="GO" id="GO:0003677">
    <property type="term" value="F:DNA binding"/>
    <property type="evidence" value="ECO:0007669"/>
    <property type="project" value="UniProtKB-KW"/>
</dbReference>
<gene>
    <name evidence="12" type="ORF">EKG37_12225</name>
</gene>
<dbReference type="InterPro" id="IPR036185">
    <property type="entry name" value="DNA_heli_DnaB-like_N_sf"/>
</dbReference>
<dbReference type="PROSITE" id="PS51199">
    <property type="entry name" value="SF4_HELICASE"/>
    <property type="match status" value="1"/>
</dbReference>
<dbReference type="Gene3D" id="1.10.860.10">
    <property type="entry name" value="DNAb Helicase, Chain A"/>
    <property type="match status" value="1"/>
</dbReference>
<keyword evidence="4" id="KW-0378">Hydrolase</keyword>
<reference evidence="12 13" key="1">
    <citation type="submission" date="2018-12" db="EMBL/GenBank/DDBJ databases">
        <title>Bacillus yapensis draft genome sequence.</title>
        <authorList>
            <person name="Yu L."/>
            <person name="Xu X."/>
            <person name="Tang X."/>
        </authorList>
    </citation>
    <scope>NUCLEOTIDE SEQUENCE [LARGE SCALE GENOMIC DNA]</scope>
    <source>
        <strain evidence="12 13">XXST-01</strain>
    </source>
</reference>
<evidence type="ECO:0000256" key="3">
    <source>
        <dbReference type="ARBA" id="ARBA00022741"/>
    </source>
</evidence>
<comment type="caution">
    <text evidence="12">The sequence shown here is derived from an EMBL/GenBank/DDBJ whole genome shotgun (WGS) entry which is preliminary data.</text>
</comment>
<dbReference type="Proteomes" id="UP000271374">
    <property type="component" value="Unassembled WGS sequence"/>
</dbReference>
<dbReference type="SUPFAM" id="SSF52540">
    <property type="entry name" value="P-loop containing nucleoside triphosphate hydrolases"/>
    <property type="match status" value="1"/>
</dbReference>
<evidence type="ECO:0000256" key="9">
    <source>
        <dbReference type="ARBA" id="ARBA00044969"/>
    </source>
</evidence>
<organism evidence="12 13">
    <name type="scientific">Bacillus yapensis</name>
    <dbReference type="NCBI Taxonomy" id="2492960"/>
    <lineage>
        <taxon>Bacteria</taxon>
        <taxon>Bacillati</taxon>
        <taxon>Bacillota</taxon>
        <taxon>Bacilli</taxon>
        <taxon>Bacillales</taxon>
        <taxon>Bacillaceae</taxon>
        <taxon>Bacillus</taxon>
    </lineage>
</organism>
<evidence type="ECO:0000256" key="5">
    <source>
        <dbReference type="ARBA" id="ARBA00022806"/>
    </source>
</evidence>
<dbReference type="EC" id="5.6.2.3" evidence="9"/>
<dbReference type="InterPro" id="IPR007694">
    <property type="entry name" value="DNA_helicase_DnaB-like_C"/>
</dbReference>
<dbReference type="Gene3D" id="3.40.50.300">
    <property type="entry name" value="P-loop containing nucleotide triphosphate hydrolases"/>
    <property type="match status" value="1"/>
</dbReference>
<evidence type="ECO:0000256" key="8">
    <source>
        <dbReference type="ARBA" id="ARBA00023235"/>
    </source>
</evidence>
<accession>A0A3S0RL41</accession>
<dbReference type="Pfam" id="PF00772">
    <property type="entry name" value="DnaB"/>
    <property type="match status" value="1"/>
</dbReference>
<sequence length="434" mass="49351">MIQMILPTSQTYSLEAETSVLGAVLYDPDIIDGVVPKLEERDFYNAAHRHIWNGILNLYRKNKPIDVVTVSEQLNQKGILQDVGGVTYLTQLAGSVPTTANSIYYCDLVKSKALRRRGIEAAEKIRYLSEEREFEDDETFLTEIENQALKIRPKVSGNIKQLSESRYDYLEYLLEKDDFIYTGFKGFDKWMGGIGRGWLYILAARPSVGKTAKAIQMGLGIAKQGIGNVLFFSQEMTRNQLFNRMISSLTLIPANKIRRKELSVEELGEVEDAFKKLEKLPLFIEDASNISIHEVRAKANQIRRQYGDISAIIVDYLTIMNIPQSPGQTRSHAVGEVTRTAKKIAIELNVPFIMLAQLSREGAKSLEPRLDHLRDSGEIEQDADVVELLWHDPNDYHREGKVIQSIIAKGRDVGINKFRYLFKGWCQKFEELEG</sequence>
<dbReference type="GO" id="GO:0016787">
    <property type="term" value="F:hydrolase activity"/>
    <property type="evidence" value="ECO:0007669"/>
    <property type="project" value="UniProtKB-KW"/>
</dbReference>
<dbReference type="EMBL" id="RXNT01000009">
    <property type="protein sequence ID" value="RTR31062.1"/>
    <property type="molecule type" value="Genomic_DNA"/>
</dbReference>
<comment type="similarity">
    <text evidence="1">Belongs to the helicase family. DnaB subfamily.</text>
</comment>
<keyword evidence="5 12" id="KW-0347">Helicase</keyword>
<dbReference type="GO" id="GO:0005829">
    <property type="term" value="C:cytosol"/>
    <property type="evidence" value="ECO:0007669"/>
    <property type="project" value="TreeGrafter"/>
</dbReference>
<dbReference type="GO" id="GO:0043139">
    <property type="term" value="F:5'-3' DNA helicase activity"/>
    <property type="evidence" value="ECO:0007669"/>
    <property type="project" value="UniProtKB-EC"/>
</dbReference>
<evidence type="ECO:0000259" key="11">
    <source>
        <dbReference type="PROSITE" id="PS51199"/>
    </source>
</evidence>
<dbReference type="GO" id="GO:0005524">
    <property type="term" value="F:ATP binding"/>
    <property type="evidence" value="ECO:0007669"/>
    <property type="project" value="UniProtKB-KW"/>
</dbReference>
<dbReference type="OrthoDB" id="2705834at2"/>
<comment type="catalytic activity">
    <reaction evidence="10">
        <text>ATP + H2O = ADP + phosphate + H(+)</text>
        <dbReference type="Rhea" id="RHEA:13065"/>
        <dbReference type="ChEBI" id="CHEBI:15377"/>
        <dbReference type="ChEBI" id="CHEBI:15378"/>
        <dbReference type="ChEBI" id="CHEBI:30616"/>
        <dbReference type="ChEBI" id="CHEBI:43474"/>
        <dbReference type="ChEBI" id="CHEBI:456216"/>
        <dbReference type="EC" id="5.6.2.3"/>
    </reaction>
</comment>
<keyword evidence="3" id="KW-0547">Nucleotide-binding</keyword>
<evidence type="ECO:0000313" key="13">
    <source>
        <dbReference type="Proteomes" id="UP000271374"/>
    </source>
</evidence>
<protein>
    <recommendedName>
        <fullName evidence="9">DNA 5'-3' helicase</fullName>
        <ecNumber evidence="9">5.6.2.3</ecNumber>
    </recommendedName>
</protein>
<evidence type="ECO:0000256" key="6">
    <source>
        <dbReference type="ARBA" id="ARBA00022840"/>
    </source>
</evidence>
<evidence type="ECO:0000256" key="4">
    <source>
        <dbReference type="ARBA" id="ARBA00022801"/>
    </source>
</evidence>
<dbReference type="InterPro" id="IPR007693">
    <property type="entry name" value="DNA_helicase_DnaB-like_N"/>
</dbReference>
<feature type="domain" description="SF4 helicase" evidence="11">
    <location>
        <begin position="173"/>
        <end position="434"/>
    </location>
</feature>
<dbReference type="PANTHER" id="PTHR30153:SF2">
    <property type="entry name" value="REPLICATIVE DNA HELICASE"/>
    <property type="match status" value="1"/>
</dbReference>
<evidence type="ECO:0000256" key="2">
    <source>
        <dbReference type="ARBA" id="ARBA00022705"/>
    </source>
</evidence>
<evidence type="ECO:0000256" key="10">
    <source>
        <dbReference type="ARBA" id="ARBA00048954"/>
    </source>
</evidence>